<dbReference type="PANTHER" id="PTHR43244:SF1">
    <property type="entry name" value="5,10-METHYLENETETRAHYDROMETHANOPTERIN REDUCTASE"/>
    <property type="match status" value="1"/>
</dbReference>
<name>A0A3E0VU67_9MICO</name>
<comment type="caution">
    <text evidence="3">The sequence shown here is derived from an EMBL/GenBank/DDBJ whole genome shotgun (WGS) entry which is preliminary data.</text>
</comment>
<dbReference type="Proteomes" id="UP000256541">
    <property type="component" value="Unassembled WGS sequence"/>
</dbReference>
<keyword evidence="1" id="KW-0560">Oxidoreductase</keyword>
<dbReference type="InterPro" id="IPR019951">
    <property type="entry name" value="F420_OxRdatse_Rv3520c_pred"/>
</dbReference>
<dbReference type="InterPro" id="IPR036661">
    <property type="entry name" value="Luciferase-like_sf"/>
</dbReference>
<evidence type="ECO:0000259" key="2">
    <source>
        <dbReference type="Pfam" id="PF00296"/>
    </source>
</evidence>
<evidence type="ECO:0000313" key="4">
    <source>
        <dbReference type="Proteomes" id="UP000256541"/>
    </source>
</evidence>
<dbReference type="EMBL" id="NBXB01000034">
    <property type="protein sequence ID" value="RFA13594.1"/>
    <property type="molecule type" value="Genomic_DNA"/>
</dbReference>
<sequence>MRLGITIDYAEDFAGAATEVRDFERAGADVIAVSEAYSFDAVSRLGYLAAVTSTATLMSSILPIYSRTPALLAMTAAGLDSVSGGRFELGLGSSGPQVIEGFHGVPFERPLGHLRETVEICRSVWRREPLEHSGRNYTVPLAEGQGSGLGKPLKLINRPVRASIPVAIAALAPRAVQQAAEIADGWLPFLYHPERAAAAWGEALAEGTALRDPSLGPLDVIVGLPLYVGDDGDRMLDAYRQRMALYLGGMGARGANFYNDLAVRYGYADEASRVQELYLSGEKAAAADSVPEDLVLASSLIGTESRVRERLAALAASGVTTVVAQPLAPTAAGRLASFEAARAALPTAR</sequence>
<accession>A0A3E0VU67</accession>
<feature type="domain" description="Luciferase-like" evidence="2">
    <location>
        <begin position="8"/>
        <end position="320"/>
    </location>
</feature>
<evidence type="ECO:0000313" key="3">
    <source>
        <dbReference type="EMBL" id="RFA13594.1"/>
    </source>
</evidence>
<dbReference type="InterPro" id="IPR011251">
    <property type="entry name" value="Luciferase-like_dom"/>
</dbReference>
<dbReference type="SUPFAM" id="SSF51679">
    <property type="entry name" value="Bacterial luciferase-like"/>
    <property type="match status" value="1"/>
</dbReference>
<evidence type="ECO:0000256" key="1">
    <source>
        <dbReference type="ARBA" id="ARBA00023002"/>
    </source>
</evidence>
<dbReference type="OrthoDB" id="5241778at2"/>
<protein>
    <submittedName>
        <fullName evidence="3">LLM class F420-dependent oxidoreductase</fullName>
    </submittedName>
</protein>
<dbReference type="CDD" id="cd01097">
    <property type="entry name" value="Tetrahydromethanopterin_reductase"/>
    <property type="match status" value="1"/>
</dbReference>
<dbReference type="Gene3D" id="3.20.20.30">
    <property type="entry name" value="Luciferase-like domain"/>
    <property type="match status" value="1"/>
</dbReference>
<organism evidence="3 4">
    <name type="scientific">Subtercola boreus</name>
    <dbReference type="NCBI Taxonomy" id="120213"/>
    <lineage>
        <taxon>Bacteria</taxon>
        <taxon>Bacillati</taxon>
        <taxon>Actinomycetota</taxon>
        <taxon>Actinomycetes</taxon>
        <taxon>Micrococcales</taxon>
        <taxon>Microbacteriaceae</taxon>
        <taxon>Subtercola</taxon>
    </lineage>
</organism>
<dbReference type="AlphaFoldDB" id="A0A3E0VU67"/>
<reference evidence="3 4" key="1">
    <citation type="submission" date="2017-04" db="EMBL/GenBank/DDBJ databases">
        <title>Comparative genome analysis of Subtercola boreus.</title>
        <authorList>
            <person name="Cho Y.-J."/>
            <person name="Cho A."/>
            <person name="Kim O.-S."/>
            <person name="Lee J.-I."/>
        </authorList>
    </citation>
    <scope>NUCLEOTIDE SEQUENCE [LARGE SCALE GENOMIC DNA]</scope>
    <source>
        <strain evidence="3 4">P27479</strain>
    </source>
</reference>
<dbReference type="PANTHER" id="PTHR43244">
    <property type="match status" value="1"/>
</dbReference>
<dbReference type="GO" id="GO:0016705">
    <property type="term" value="F:oxidoreductase activity, acting on paired donors, with incorporation or reduction of molecular oxygen"/>
    <property type="evidence" value="ECO:0007669"/>
    <property type="project" value="InterPro"/>
</dbReference>
<dbReference type="NCBIfam" id="TIGR03559">
    <property type="entry name" value="F420_Rv3520c"/>
    <property type="match status" value="1"/>
</dbReference>
<proteinExistence type="predicted"/>
<gene>
    <name evidence="3" type="ORF">B7R22_13140</name>
</gene>
<dbReference type="InterPro" id="IPR050564">
    <property type="entry name" value="F420-G6PD/mer"/>
</dbReference>
<dbReference type="Pfam" id="PF00296">
    <property type="entry name" value="Bac_luciferase"/>
    <property type="match status" value="1"/>
</dbReference>
<dbReference type="RefSeq" id="WP_116412157.1">
    <property type="nucleotide sequence ID" value="NZ_NBXB01000034.1"/>
</dbReference>